<evidence type="ECO:0000313" key="2">
    <source>
        <dbReference type="Proteomes" id="UP000026913"/>
    </source>
</evidence>
<name>A0A024ELF1_9PSED</name>
<proteinExistence type="predicted"/>
<accession>A0A024ELF1</accession>
<dbReference type="EMBL" id="CP005961">
    <property type="protein sequence ID" value="AHZ73709.1"/>
    <property type="molecule type" value="Genomic_DNA"/>
</dbReference>
<dbReference type="HOGENOM" id="CLU_1702762_0_0_6"/>
<gene>
    <name evidence="1" type="ORF">OU5_P0457</name>
</gene>
<dbReference type="AlphaFoldDB" id="A0A024ELF1"/>
<dbReference type="Proteomes" id="UP000026913">
    <property type="component" value="Plasmid unnamed"/>
</dbReference>
<dbReference type="OrthoDB" id="7018798at2"/>
<dbReference type="RefSeq" id="WP_010466598.1">
    <property type="nucleotide sequence ID" value="NZ_CP005961.1"/>
</dbReference>
<organism evidence="1 2">
    <name type="scientific">Pseudomonas mandelii JR-1</name>
    <dbReference type="NCBI Taxonomy" id="1147786"/>
    <lineage>
        <taxon>Bacteria</taxon>
        <taxon>Pseudomonadati</taxon>
        <taxon>Pseudomonadota</taxon>
        <taxon>Gammaproteobacteria</taxon>
        <taxon>Pseudomonadales</taxon>
        <taxon>Pseudomonadaceae</taxon>
        <taxon>Pseudomonas</taxon>
    </lineage>
</organism>
<keyword evidence="1" id="KW-0614">Plasmid</keyword>
<evidence type="ECO:0000313" key="1">
    <source>
        <dbReference type="EMBL" id="AHZ73709.1"/>
    </source>
</evidence>
<reference evidence="1 2" key="1">
    <citation type="journal article" date="2012" name="J. Bacteriol.">
        <title>Genome sequence of cold-adapted Pseudomonas mandelii strain JR-1.</title>
        <authorList>
            <person name="Jang S.H."/>
            <person name="Kim J."/>
            <person name="Kim J."/>
            <person name="Hong S."/>
            <person name="Lee C."/>
        </authorList>
    </citation>
    <scope>NUCLEOTIDE SEQUENCE [LARGE SCALE GENOMIC DNA]</scope>
    <source>
        <strain evidence="1 2">JR-1</strain>
        <plasmid evidence="2">Plasmid</plasmid>
    </source>
</reference>
<protein>
    <submittedName>
        <fullName evidence="1">Uncharacterized protein</fullName>
    </submittedName>
</protein>
<geneLocation type="plasmid" evidence="2"/>
<sequence length="154" mass="16106">MSLFFSVVSEVQARETIKQALQSLDSVAAVLGLAGAVSDLHDRMFTPVGAGELDLIEDRNLVLLLVAVAHHLGDASNSNPVLSLSDTDGATLNFGDTKQVDAYLLSIVGQEPGQYDACVKALVELGALPRPIDLSSLASADFGSQAAGEVDFCF</sequence>
<dbReference type="KEGG" id="pman:OU5_P0457"/>